<dbReference type="EMBL" id="JSYN01000028">
    <property type="protein sequence ID" value="KIA91517.1"/>
    <property type="molecule type" value="Genomic_DNA"/>
</dbReference>
<evidence type="ECO:0000313" key="2">
    <source>
        <dbReference type="Proteomes" id="UP000031246"/>
    </source>
</evidence>
<dbReference type="AlphaFoldDB" id="A0A0C1FEN2"/>
<dbReference type="Proteomes" id="UP000031246">
    <property type="component" value="Unassembled WGS sequence"/>
</dbReference>
<protein>
    <submittedName>
        <fullName evidence="1">Uncharacterized protein</fullName>
    </submittedName>
</protein>
<organism evidence="1 2">
    <name type="scientific">Pedobacter kyungheensis</name>
    <dbReference type="NCBI Taxonomy" id="1069985"/>
    <lineage>
        <taxon>Bacteria</taxon>
        <taxon>Pseudomonadati</taxon>
        <taxon>Bacteroidota</taxon>
        <taxon>Sphingobacteriia</taxon>
        <taxon>Sphingobacteriales</taxon>
        <taxon>Sphingobacteriaceae</taxon>
        <taxon>Pedobacter</taxon>
    </lineage>
</organism>
<comment type="caution">
    <text evidence="1">The sequence shown here is derived from an EMBL/GenBank/DDBJ whole genome shotgun (WGS) entry which is preliminary data.</text>
</comment>
<name>A0A0C1FEN2_9SPHI</name>
<dbReference type="RefSeq" id="WP_039480041.1">
    <property type="nucleotide sequence ID" value="NZ_JSYN01000028.1"/>
</dbReference>
<proteinExistence type="predicted"/>
<sequence length="62" mass="6959">MLATVKGYYEKGKIILKEKPPVQTKTEVIVTFFTEDKPILTKRVPGALKGKISIPDNFNNPL</sequence>
<keyword evidence="2" id="KW-1185">Reference proteome</keyword>
<reference evidence="1 2" key="1">
    <citation type="submission" date="2014-10" db="EMBL/GenBank/DDBJ databases">
        <title>Pedobacter Kyungheensis.</title>
        <authorList>
            <person name="Anderson B.M."/>
            <person name="Newman J.D."/>
        </authorList>
    </citation>
    <scope>NUCLEOTIDE SEQUENCE [LARGE SCALE GENOMIC DNA]</scope>
    <source>
        <strain evidence="1 2">KACC 16221</strain>
    </source>
</reference>
<dbReference type="OrthoDB" id="7064984at2"/>
<gene>
    <name evidence="1" type="ORF">OC25_20920</name>
</gene>
<accession>A0A0C1FEN2</accession>
<evidence type="ECO:0000313" key="1">
    <source>
        <dbReference type="EMBL" id="KIA91517.1"/>
    </source>
</evidence>